<feature type="compositionally biased region" description="Low complexity" evidence="1">
    <location>
        <begin position="93"/>
        <end position="105"/>
    </location>
</feature>
<evidence type="ECO:0000313" key="3">
    <source>
        <dbReference type="Proteomes" id="UP000799436"/>
    </source>
</evidence>
<name>A0A6G1LK39_9PEZI</name>
<feature type="compositionally biased region" description="Pro residues" evidence="1">
    <location>
        <begin position="83"/>
        <end position="92"/>
    </location>
</feature>
<feature type="region of interest" description="Disordered" evidence="1">
    <location>
        <begin position="1"/>
        <end position="22"/>
    </location>
</feature>
<dbReference type="EMBL" id="ML995812">
    <property type="protein sequence ID" value="KAF2772980.1"/>
    <property type="molecule type" value="Genomic_DNA"/>
</dbReference>
<evidence type="ECO:0000313" key="2">
    <source>
        <dbReference type="EMBL" id="KAF2772980.1"/>
    </source>
</evidence>
<dbReference type="OrthoDB" id="5385910at2759"/>
<keyword evidence="3" id="KW-1185">Reference proteome</keyword>
<feature type="region of interest" description="Disordered" evidence="1">
    <location>
        <begin position="34"/>
        <end position="241"/>
    </location>
</feature>
<evidence type="ECO:0000256" key="1">
    <source>
        <dbReference type="SAM" id="MobiDB-lite"/>
    </source>
</evidence>
<reference evidence="2" key="1">
    <citation type="journal article" date="2020" name="Stud. Mycol.">
        <title>101 Dothideomycetes genomes: a test case for predicting lifestyles and emergence of pathogens.</title>
        <authorList>
            <person name="Haridas S."/>
            <person name="Albert R."/>
            <person name="Binder M."/>
            <person name="Bloem J."/>
            <person name="Labutti K."/>
            <person name="Salamov A."/>
            <person name="Andreopoulos B."/>
            <person name="Baker S."/>
            <person name="Barry K."/>
            <person name="Bills G."/>
            <person name="Bluhm B."/>
            <person name="Cannon C."/>
            <person name="Castanera R."/>
            <person name="Culley D."/>
            <person name="Daum C."/>
            <person name="Ezra D."/>
            <person name="Gonzalez J."/>
            <person name="Henrissat B."/>
            <person name="Kuo A."/>
            <person name="Liang C."/>
            <person name="Lipzen A."/>
            <person name="Lutzoni F."/>
            <person name="Magnuson J."/>
            <person name="Mondo S."/>
            <person name="Nolan M."/>
            <person name="Ohm R."/>
            <person name="Pangilinan J."/>
            <person name="Park H.-J."/>
            <person name="Ramirez L."/>
            <person name="Alfaro M."/>
            <person name="Sun H."/>
            <person name="Tritt A."/>
            <person name="Yoshinaga Y."/>
            <person name="Zwiers L.-H."/>
            <person name="Turgeon B."/>
            <person name="Goodwin S."/>
            <person name="Spatafora J."/>
            <person name="Crous P."/>
            <person name="Grigoriev I."/>
        </authorList>
    </citation>
    <scope>NUCLEOTIDE SEQUENCE</scope>
    <source>
        <strain evidence="2">CBS 116005</strain>
    </source>
</reference>
<feature type="compositionally biased region" description="Low complexity" evidence="1">
    <location>
        <begin position="119"/>
        <end position="130"/>
    </location>
</feature>
<proteinExistence type="predicted"/>
<feature type="compositionally biased region" description="Low complexity" evidence="1">
    <location>
        <begin position="34"/>
        <end position="44"/>
    </location>
</feature>
<feature type="compositionally biased region" description="Gly residues" evidence="1">
    <location>
        <begin position="222"/>
        <end position="236"/>
    </location>
</feature>
<dbReference type="AlphaFoldDB" id="A0A6G1LK39"/>
<feature type="compositionally biased region" description="Polar residues" evidence="1">
    <location>
        <begin position="177"/>
        <end position="188"/>
    </location>
</feature>
<accession>A0A6G1LK39</accession>
<protein>
    <submittedName>
        <fullName evidence="2">Uncharacterized protein</fullName>
    </submittedName>
</protein>
<dbReference type="Proteomes" id="UP000799436">
    <property type="component" value="Unassembled WGS sequence"/>
</dbReference>
<organism evidence="2 3">
    <name type="scientific">Teratosphaeria nubilosa</name>
    <dbReference type="NCBI Taxonomy" id="161662"/>
    <lineage>
        <taxon>Eukaryota</taxon>
        <taxon>Fungi</taxon>
        <taxon>Dikarya</taxon>
        <taxon>Ascomycota</taxon>
        <taxon>Pezizomycotina</taxon>
        <taxon>Dothideomycetes</taxon>
        <taxon>Dothideomycetidae</taxon>
        <taxon>Mycosphaerellales</taxon>
        <taxon>Teratosphaeriaceae</taxon>
        <taxon>Teratosphaeria</taxon>
    </lineage>
</organism>
<sequence>MPPVPVHIDDPITPTKAKGVVPQTLPFGGTAAVTTTTTTQGQTGLPYPVARPGQTAVPAPTPYIPSPQPAPLPTRTTSLAQNDPPPPLPGAVPVPTGKYAPQAPSTLPPPPKAGETLKQQQDQRALQAQQMPFTSTLPAPELNPAPTYSTSTTTTPLRRAGPTTLNMGAVGPPGHTPTVNSEHPSGYQQDIYAQEMSPAQRASLDREDSARRPGLVQSLGLSPGGSAGGQGLGGVDGIVNGQDMSEMAGKAWESAKKWFGDASTKLAETEEEVWRRINGK</sequence>
<feature type="compositionally biased region" description="Pro residues" evidence="1">
    <location>
        <begin position="59"/>
        <end position="72"/>
    </location>
</feature>
<gene>
    <name evidence="2" type="ORF">EJ03DRAFT_150547</name>
</gene>